<dbReference type="HOGENOM" id="CLU_760148_0_0_3"/>
<gene>
    <name evidence="1" type="ordered locus">cce_3780</name>
</gene>
<name>B1X1U8_CROS5</name>
<dbReference type="Proteomes" id="UP000001203">
    <property type="component" value="Chromosome circular"/>
</dbReference>
<dbReference type="STRING" id="43989.cce_3780"/>
<accession>B1X1U8</accession>
<evidence type="ECO:0000313" key="2">
    <source>
        <dbReference type="Proteomes" id="UP000001203"/>
    </source>
</evidence>
<dbReference type="OrthoDB" id="527512at2"/>
<dbReference type="NCBIfam" id="NF038191">
    <property type="entry name" value="V_Cas12k"/>
    <property type="match status" value="1"/>
</dbReference>
<dbReference type="EMBL" id="CP000806">
    <property type="protein sequence ID" value="ACB53128.1"/>
    <property type="molecule type" value="Genomic_DNA"/>
</dbReference>
<proteinExistence type="predicted"/>
<reference evidence="1 2" key="1">
    <citation type="journal article" date="2008" name="Proc. Natl. Acad. Sci. U.S.A.">
        <title>The genome of Cyanothece 51142, a unicellular diazotrophic cyanobacterium important in the marine nitrogen cycle.</title>
        <authorList>
            <person name="Welsh E.A."/>
            <person name="Liberton M."/>
            <person name="Stoeckel J."/>
            <person name="Loh T."/>
            <person name="Elvitigala T."/>
            <person name="Wang C."/>
            <person name="Wollam A."/>
            <person name="Fulton R.S."/>
            <person name="Clifton S.W."/>
            <person name="Jacobs J.M."/>
            <person name="Aurora R."/>
            <person name="Ghosh B.K."/>
            <person name="Sherman L.A."/>
            <person name="Smith R.D."/>
            <person name="Wilson R.K."/>
            <person name="Pakrasi H.B."/>
        </authorList>
    </citation>
    <scope>NUCLEOTIDE SEQUENCE [LARGE SCALE GENOMIC DNA]</scope>
    <source>
        <strain evidence="2">ATCC 51142 / BH68</strain>
    </source>
</reference>
<dbReference type="AlphaFoldDB" id="B1X1U8"/>
<dbReference type="eggNOG" id="COG0675">
    <property type="taxonomic scope" value="Bacteria"/>
</dbReference>
<protein>
    <submittedName>
        <fullName evidence="1">Uncharacterized protein</fullName>
    </submittedName>
</protein>
<organism evidence="1 2">
    <name type="scientific">Crocosphaera subtropica (strain ATCC 51142 / BH68)</name>
    <name type="common">Cyanothece sp. (strain ATCC 51142)</name>
    <dbReference type="NCBI Taxonomy" id="43989"/>
    <lineage>
        <taxon>Bacteria</taxon>
        <taxon>Bacillati</taxon>
        <taxon>Cyanobacteriota</taxon>
        <taxon>Cyanophyceae</taxon>
        <taxon>Oscillatoriophycideae</taxon>
        <taxon>Chroococcales</taxon>
        <taxon>Aphanothecaceae</taxon>
        <taxon>Crocosphaera</taxon>
        <taxon>Crocosphaera subtropica</taxon>
    </lineage>
</organism>
<dbReference type="KEGG" id="cyt:cce_3780"/>
<evidence type="ECO:0000313" key="1">
    <source>
        <dbReference type="EMBL" id="ACB53128.1"/>
    </source>
</evidence>
<dbReference type="InterPro" id="IPR049868">
    <property type="entry name" value="V_Cas12k"/>
</dbReference>
<keyword evidence="2" id="KW-1185">Reference proteome</keyword>
<sequence length="364" mass="42389">MLKRLQEQINSRLPQGRDVTNENWLETLKIACCTDPENIEEARSWQDNLLTKSSSIPFPINYETNEDLTWSKNEKGRLCVQFNGISDLKFEIYCGNRQLKWFQRFYEDQQIKKSSKNQHSSALFTLRSGRILWQEETGKSQPWNVHRLTLQCTLDTRLWTQERTEEVKQEKAEEIAKVLTSMNEKGDLTKNQQAFIKRKQSTLDRLENPFPRPSQPLYQGKSNILVGVSMELKKPATIAVIDGMTRKVLTYRNIKQLLGKNYPLLNRQRRQKQLQSHQRNVAQQKEAFNQFGDSELGQHIDRLLAKAIISIAQEYQAGSIVVPKLKDIREAIQSEIQTKAEAKIPNCIEAQAEYAKKYRIQVHQ</sequence>